<dbReference type="GO" id="GO:0009073">
    <property type="term" value="P:aromatic amino acid family biosynthetic process"/>
    <property type="evidence" value="ECO:0007669"/>
    <property type="project" value="InterPro"/>
</dbReference>
<dbReference type="OrthoDB" id="9780456at2"/>
<dbReference type="SUPFAM" id="SSF51569">
    <property type="entry name" value="Aldolase"/>
    <property type="match status" value="1"/>
</dbReference>
<gene>
    <name evidence="4" type="primary">aroF_1</name>
    <name evidence="4" type="ORF">Pr1d_01370</name>
</gene>
<evidence type="ECO:0000313" key="5">
    <source>
        <dbReference type="Proteomes" id="UP000323917"/>
    </source>
</evidence>
<dbReference type="KEGG" id="bgok:Pr1d_01370"/>
<reference evidence="4 5" key="1">
    <citation type="submission" date="2019-08" db="EMBL/GenBank/DDBJ databases">
        <title>Deep-cultivation of Planctomycetes and their phenomic and genomic characterization uncovers novel biology.</title>
        <authorList>
            <person name="Wiegand S."/>
            <person name="Jogler M."/>
            <person name="Boedeker C."/>
            <person name="Pinto D."/>
            <person name="Vollmers J."/>
            <person name="Rivas-Marin E."/>
            <person name="Kohn T."/>
            <person name="Peeters S.H."/>
            <person name="Heuer A."/>
            <person name="Rast P."/>
            <person name="Oberbeckmann S."/>
            <person name="Bunk B."/>
            <person name="Jeske O."/>
            <person name="Meyerdierks A."/>
            <person name="Storesund J.E."/>
            <person name="Kallscheuer N."/>
            <person name="Luecker S."/>
            <person name="Lage O.M."/>
            <person name="Pohl T."/>
            <person name="Merkel B.J."/>
            <person name="Hornburger P."/>
            <person name="Mueller R.-W."/>
            <person name="Bruemmer F."/>
            <person name="Labrenz M."/>
            <person name="Spormann A.M."/>
            <person name="Op den Camp H."/>
            <person name="Overmann J."/>
            <person name="Amann R."/>
            <person name="Jetten M.S.M."/>
            <person name="Mascher T."/>
            <person name="Medema M.H."/>
            <person name="Devos D.P."/>
            <person name="Kaster A.-K."/>
            <person name="Ovreas L."/>
            <person name="Rohde M."/>
            <person name="Galperin M.Y."/>
            <person name="Jogler C."/>
        </authorList>
    </citation>
    <scope>NUCLEOTIDE SEQUENCE [LARGE SCALE GENOMIC DNA]</scope>
    <source>
        <strain evidence="4 5">Pr1d</strain>
    </source>
</reference>
<evidence type="ECO:0000259" key="3">
    <source>
        <dbReference type="Pfam" id="PF18152"/>
    </source>
</evidence>
<proteinExistence type="predicted"/>
<dbReference type="PANTHER" id="PTHR43018">
    <property type="entry name" value="PHOSPHO-2-DEHYDRO-3-DEOXYHEPTONATE ALDOLASE"/>
    <property type="match status" value="1"/>
</dbReference>
<evidence type="ECO:0000313" key="4">
    <source>
        <dbReference type="EMBL" id="QEG32876.1"/>
    </source>
</evidence>
<organism evidence="4 5">
    <name type="scientific">Bythopirellula goksoeyrii</name>
    <dbReference type="NCBI Taxonomy" id="1400387"/>
    <lineage>
        <taxon>Bacteria</taxon>
        <taxon>Pseudomonadati</taxon>
        <taxon>Planctomycetota</taxon>
        <taxon>Planctomycetia</taxon>
        <taxon>Pirellulales</taxon>
        <taxon>Lacipirellulaceae</taxon>
        <taxon>Bythopirellula</taxon>
    </lineage>
</organism>
<dbReference type="PANTHER" id="PTHR43018:SF2">
    <property type="entry name" value="PHOSPHO-2-DEHYDRO-3-DEOXYHEPTONATE ALDOLASE"/>
    <property type="match status" value="1"/>
</dbReference>
<dbReference type="EC" id="2.5.1.54" evidence="4"/>
<evidence type="ECO:0000256" key="1">
    <source>
        <dbReference type="ARBA" id="ARBA00022679"/>
    </source>
</evidence>
<dbReference type="InterPro" id="IPR041071">
    <property type="entry name" value="DAHP_snth_FXD"/>
</dbReference>
<dbReference type="NCBIfam" id="NF006421">
    <property type="entry name" value="PRK08673.1"/>
    <property type="match status" value="1"/>
</dbReference>
<sequence>MIIVMKRSASQEDIDTMIANVEGLGLKANVIQGTERTVIAAVGEERVAGISSLESGPGVDEVLPILAPYKLASRELKPESSTVTAGSLSVGNGTIGVMAGPCSVETSEQILACARAVKASGASALRGGAFKPRTSPYSFQGLKEDGLKMLAAARDETGLAIVTEVVSPDDVDLVSEYSDVLQIGARNMQNYRLLEAVGKSPRAVLLKRGPSATIDEFLLAAEYILDGGNLNVMLCERGVRTFESHTRFTLPLATVPYVQQRTHLPIVVDPSHGTGHTSLVTAMSKAAIAAGADGLIVEVHPNPDKAMSDGYQSMNFAQFEQMMTECRRIAEAVDRELGAMVAV</sequence>
<evidence type="ECO:0000259" key="2">
    <source>
        <dbReference type="Pfam" id="PF00793"/>
    </source>
</evidence>
<name>A0A5B9Q7M6_9BACT</name>
<feature type="domain" description="DAHP synthetase I/KDSA" evidence="2">
    <location>
        <begin position="88"/>
        <end position="326"/>
    </location>
</feature>
<dbReference type="Proteomes" id="UP000323917">
    <property type="component" value="Chromosome"/>
</dbReference>
<dbReference type="AlphaFoldDB" id="A0A5B9Q7M6"/>
<dbReference type="GO" id="GO:0003849">
    <property type="term" value="F:3-deoxy-7-phosphoheptulonate synthase activity"/>
    <property type="evidence" value="ECO:0007669"/>
    <property type="project" value="UniProtKB-EC"/>
</dbReference>
<dbReference type="InterPro" id="IPR006268">
    <property type="entry name" value="DAHP_syn_2"/>
</dbReference>
<dbReference type="RefSeq" id="WP_148071696.1">
    <property type="nucleotide sequence ID" value="NZ_CP042913.1"/>
</dbReference>
<dbReference type="EMBL" id="CP042913">
    <property type="protein sequence ID" value="QEG32876.1"/>
    <property type="molecule type" value="Genomic_DNA"/>
</dbReference>
<feature type="domain" description="DAHP synthase ferredoxin-like" evidence="3">
    <location>
        <begin position="1"/>
        <end position="66"/>
    </location>
</feature>
<dbReference type="InterPro" id="IPR013785">
    <property type="entry name" value="Aldolase_TIM"/>
</dbReference>
<accession>A0A5B9Q7M6</accession>
<keyword evidence="5" id="KW-1185">Reference proteome</keyword>
<protein>
    <submittedName>
        <fullName evidence="4">Phospho-2-dehydro-3-deoxyheptonate aldolase</fullName>
        <ecNumber evidence="4">2.5.1.54</ecNumber>
    </submittedName>
</protein>
<keyword evidence="1 4" id="KW-0808">Transferase</keyword>
<dbReference type="Gene3D" id="3.30.70.1140">
    <property type="entry name" value="Phospho-2-dehydro-3-deoxyheptonate aldolase, domain 1"/>
    <property type="match status" value="1"/>
</dbReference>
<dbReference type="InterPro" id="IPR052899">
    <property type="entry name" value="Class-I_DAHP_synthase"/>
</dbReference>
<dbReference type="Pfam" id="PF00793">
    <property type="entry name" value="DAHP_synth_1"/>
    <property type="match status" value="1"/>
</dbReference>
<dbReference type="NCBIfam" id="TIGR01361">
    <property type="entry name" value="DAHP_synth_Bsub"/>
    <property type="match status" value="1"/>
</dbReference>
<dbReference type="Gene3D" id="3.20.20.70">
    <property type="entry name" value="Aldolase class I"/>
    <property type="match status" value="1"/>
</dbReference>
<dbReference type="NCBIfam" id="NF009239">
    <property type="entry name" value="PRK12595.1"/>
    <property type="match status" value="1"/>
</dbReference>
<dbReference type="GO" id="GO:0016832">
    <property type="term" value="F:aldehyde-lyase activity"/>
    <property type="evidence" value="ECO:0007669"/>
    <property type="project" value="InterPro"/>
</dbReference>
<dbReference type="Pfam" id="PF18152">
    <property type="entry name" value="DAHP_snth_FXD"/>
    <property type="match status" value="1"/>
</dbReference>
<dbReference type="InterPro" id="IPR006218">
    <property type="entry name" value="DAHP1/KDSA"/>
</dbReference>